<dbReference type="OrthoDB" id="6116336at2759"/>
<sequence>MPDVRFTTLLPLLTAVLGLTFLVHETAAQGDVIIGCPTYGCTPSGTFSSVLGNFPQGNVTVRWTSQVSQAPLPGSPLGCVGNDVNIVCPAIRLKGTGYVSVNPINGSIQWTDELLRFPPLPIMNIGGDIIACDGNSLVYYFNSGKMNGKAITMEPSERPVYSLTMANNNLFFIISRQSGRLITYTTDGIPMGSIYINDKINSQTGAFVPIAQPVIAGHRVYILMEFKVNNGGTQPSAPILRLYAVDLRDIMVQIIKVIWIYNFTSEVETPRSFLGDIGGYLPNDDPSGPRLMVYRHYVYLVIPAETNDVASSGTNGVKNRLLVFHDNGTSGTLKYTQDLDVVRMAAEESLNTAVPKPHHPPQNQGQRSQINRASDNLRAIFGQEVYDIPERFMGLAKPVARGPVRLRRDSTLRFHPSAHQQRIKESNPEVQAIWLATRSGGLYRMKYDDGDILTTLQLSKALNVSSFNMTSELMIISSQDGNAQGPVLVFAGIAETATSAAKNGDVPSMSIFYNYMYVVDIKGSVKLALPVPMNGTVQGQIMGIPTDDDPSRQSDLLVAYSRVSEGNQLFAYGYHKTK</sequence>
<keyword evidence="2" id="KW-1185">Reference proteome</keyword>
<feature type="signal peptide" evidence="1">
    <location>
        <begin position="1"/>
        <end position="28"/>
    </location>
</feature>
<feature type="chain" id="PRO_5010222738" evidence="1">
    <location>
        <begin position="29"/>
        <end position="578"/>
    </location>
</feature>
<dbReference type="RefSeq" id="XP_013382757.1">
    <property type="nucleotide sequence ID" value="XM_013527303.1"/>
</dbReference>
<gene>
    <name evidence="3" type="primary">LOC106153396</name>
</gene>
<dbReference type="Proteomes" id="UP000085678">
    <property type="component" value="Unplaced"/>
</dbReference>
<protein>
    <submittedName>
        <fullName evidence="3">Uncharacterized protein LOC106153396</fullName>
    </submittedName>
</protein>
<organism evidence="2 3">
    <name type="scientific">Lingula anatina</name>
    <name type="common">Brachiopod</name>
    <name type="synonym">Lingula unguis</name>
    <dbReference type="NCBI Taxonomy" id="7574"/>
    <lineage>
        <taxon>Eukaryota</taxon>
        <taxon>Metazoa</taxon>
        <taxon>Spiralia</taxon>
        <taxon>Lophotrochozoa</taxon>
        <taxon>Brachiopoda</taxon>
        <taxon>Linguliformea</taxon>
        <taxon>Lingulata</taxon>
        <taxon>Lingulida</taxon>
        <taxon>Linguloidea</taxon>
        <taxon>Lingulidae</taxon>
        <taxon>Lingula</taxon>
    </lineage>
</organism>
<proteinExistence type="predicted"/>
<evidence type="ECO:0000256" key="1">
    <source>
        <dbReference type="SAM" id="SignalP"/>
    </source>
</evidence>
<dbReference type="GeneID" id="106153396"/>
<dbReference type="AlphaFoldDB" id="A0A1S3H9S0"/>
<keyword evidence="1" id="KW-0732">Signal</keyword>
<accession>A0A1S3H9S0</accession>
<evidence type="ECO:0000313" key="2">
    <source>
        <dbReference type="Proteomes" id="UP000085678"/>
    </source>
</evidence>
<dbReference type="SUPFAM" id="SSF50998">
    <property type="entry name" value="Quinoprotein alcohol dehydrogenase-like"/>
    <property type="match status" value="1"/>
</dbReference>
<evidence type="ECO:0000313" key="3">
    <source>
        <dbReference type="RefSeq" id="XP_013382757.1"/>
    </source>
</evidence>
<reference evidence="3" key="1">
    <citation type="submission" date="2025-08" db="UniProtKB">
        <authorList>
            <consortium name="RefSeq"/>
        </authorList>
    </citation>
    <scope>IDENTIFICATION</scope>
    <source>
        <tissue evidence="3">Gonads</tissue>
    </source>
</reference>
<dbReference type="InterPro" id="IPR011047">
    <property type="entry name" value="Quinoprotein_ADH-like_sf"/>
</dbReference>
<dbReference type="KEGG" id="lak:106153396"/>
<dbReference type="InParanoid" id="A0A1S3H9S0"/>
<name>A0A1S3H9S0_LINAN</name>